<evidence type="ECO:0000256" key="5">
    <source>
        <dbReference type="ARBA" id="ARBA00022692"/>
    </source>
</evidence>
<keyword evidence="3" id="KW-0050">Antiport</keyword>
<dbReference type="GO" id="GO:0005886">
    <property type="term" value="C:plasma membrane"/>
    <property type="evidence" value="ECO:0007669"/>
    <property type="project" value="UniProtKB-SubCell"/>
</dbReference>
<feature type="transmembrane region" description="Helical" evidence="10">
    <location>
        <begin position="9"/>
        <end position="27"/>
    </location>
</feature>
<dbReference type="GO" id="GO:1902600">
    <property type="term" value="P:proton transmembrane transport"/>
    <property type="evidence" value="ECO:0007669"/>
    <property type="project" value="InterPro"/>
</dbReference>
<comment type="caution">
    <text evidence="12">The sequence shown here is derived from an EMBL/GenBank/DDBJ whole genome shotgun (WGS) entry which is preliminary data.</text>
</comment>
<dbReference type="Pfam" id="PF00999">
    <property type="entry name" value="Na_H_Exchanger"/>
    <property type="match status" value="1"/>
</dbReference>
<organism evidence="12 13">
    <name type="scientific">Pyxidicoccus fallax</name>
    <dbReference type="NCBI Taxonomy" id="394095"/>
    <lineage>
        <taxon>Bacteria</taxon>
        <taxon>Pseudomonadati</taxon>
        <taxon>Myxococcota</taxon>
        <taxon>Myxococcia</taxon>
        <taxon>Myxococcales</taxon>
        <taxon>Cystobacterineae</taxon>
        <taxon>Myxococcaceae</taxon>
        <taxon>Pyxidicoccus</taxon>
    </lineage>
</organism>
<proteinExistence type="predicted"/>
<feature type="transmembrane region" description="Helical" evidence="10">
    <location>
        <begin position="100"/>
        <end position="123"/>
    </location>
</feature>
<keyword evidence="7" id="KW-0406">Ion transport</keyword>
<sequence length="163" mass="16895">GLREEDREFVQEGAFLFKVLFFVYLGASFRVEDVSALVSGAVAVVALLLVRPWAVRASLPPRGTSRRDASVAAMLSPKGMAAAVLATLPAQRGLPGGERIATVVGAVVVVSIVASSVLAALAARREGLPILRVLFGAYEREPGSESAAPEEKPEATGPDVAAA</sequence>
<accession>A0A848LNR2</accession>
<feature type="transmembrane region" description="Helical" evidence="10">
    <location>
        <begin position="71"/>
        <end position="88"/>
    </location>
</feature>
<keyword evidence="2" id="KW-0813">Transport</keyword>
<dbReference type="PANTHER" id="PTHR32507">
    <property type="entry name" value="NA(+)/H(+) ANTIPORTER 1"/>
    <property type="match status" value="1"/>
</dbReference>
<feature type="compositionally biased region" description="Basic and acidic residues" evidence="9">
    <location>
        <begin position="141"/>
        <end position="154"/>
    </location>
</feature>
<dbReference type="GO" id="GO:0015297">
    <property type="term" value="F:antiporter activity"/>
    <property type="evidence" value="ECO:0007669"/>
    <property type="project" value="UniProtKB-KW"/>
</dbReference>
<feature type="domain" description="Cation/H+ exchanger transmembrane" evidence="11">
    <location>
        <begin position="11"/>
        <end position="122"/>
    </location>
</feature>
<evidence type="ECO:0000256" key="9">
    <source>
        <dbReference type="SAM" id="MobiDB-lite"/>
    </source>
</evidence>
<evidence type="ECO:0000256" key="8">
    <source>
        <dbReference type="ARBA" id="ARBA00023136"/>
    </source>
</evidence>
<evidence type="ECO:0000256" key="7">
    <source>
        <dbReference type="ARBA" id="ARBA00023065"/>
    </source>
</evidence>
<feature type="non-terminal residue" evidence="12">
    <location>
        <position position="1"/>
    </location>
</feature>
<dbReference type="EMBL" id="JABBJJ010000171">
    <property type="protein sequence ID" value="NMO19184.1"/>
    <property type="molecule type" value="Genomic_DNA"/>
</dbReference>
<evidence type="ECO:0000256" key="10">
    <source>
        <dbReference type="SAM" id="Phobius"/>
    </source>
</evidence>
<evidence type="ECO:0000256" key="4">
    <source>
        <dbReference type="ARBA" id="ARBA00022475"/>
    </source>
</evidence>
<dbReference type="PANTHER" id="PTHR32507:SF0">
    <property type="entry name" value="NA(+)_H(+) ANTIPORTER 2-RELATED"/>
    <property type="match status" value="1"/>
</dbReference>
<keyword evidence="8 10" id="KW-0472">Membrane</keyword>
<feature type="region of interest" description="Disordered" evidence="9">
    <location>
        <begin position="141"/>
        <end position="163"/>
    </location>
</feature>
<gene>
    <name evidence="12" type="ORF">HG543_30590</name>
</gene>
<keyword evidence="5 10" id="KW-0812">Transmembrane</keyword>
<protein>
    <recommendedName>
        <fullName evidence="11">Cation/H+ exchanger transmembrane domain-containing protein</fullName>
    </recommendedName>
</protein>
<name>A0A848LNR2_9BACT</name>
<evidence type="ECO:0000259" key="11">
    <source>
        <dbReference type="Pfam" id="PF00999"/>
    </source>
</evidence>
<dbReference type="InterPro" id="IPR038770">
    <property type="entry name" value="Na+/solute_symporter_sf"/>
</dbReference>
<comment type="subcellular location">
    <subcellularLocation>
        <location evidence="1">Cell membrane</location>
        <topology evidence="1">Multi-pass membrane protein</topology>
    </subcellularLocation>
</comment>
<feature type="transmembrane region" description="Helical" evidence="10">
    <location>
        <begin position="33"/>
        <end position="50"/>
    </location>
</feature>
<dbReference type="AlphaFoldDB" id="A0A848LNR2"/>
<evidence type="ECO:0000256" key="1">
    <source>
        <dbReference type="ARBA" id="ARBA00004651"/>
    </source>
</evidence>
<evidence type="ECO:0000256" key="6">
    <source>
        <dbReference type="ARBA" id="ARBA00022989"/>
    </source>
</evidence>
<evidence type="ECO:0000256" key="2">
    <source>
        <dbReference type="ARBA" id="ARBA00022448"/>
    </source>
</evidence>
<reference evidence="12 13" key="1">
    <citation type="submission" date="2020-04" db="EMBL/GenBank/DDBJ databases">
        <title>Draft genome of Pyxidicoccus fallax type strain.</title>
        <authorList>
            <person name="Whitworth D.E."/>
        </authorList>
    </citation>
    <scope>NUCLEOTIDE SEQUENCE [LARGE SCALE GENOMIC DNA]</scope>
    <source>
        <strain evidence="12 13">DSM 14698</strain>
    </source>
</reference>
<evidence type="ECO:0000313" key="12">
    <source>
        <dbReference type="EMBL" id="NMO19184.1"/>
    </source>
</evidence>
<keyword evidence="4" id="KW-1003">Cell membrane</keyword>
<dbReference type="Proteomes" id="UP000518300">
    <property type="component" value="Unassembled WGS sequence"/>
</dbReference>
<dbReference type="RefSeq" id="WP_211194266.1">
    <property type="nucleotide sequence ID" value="NZ_JABBJJ010000171.1"/>
</dbReference>
<keyword evidence="6 10" id="KW-1133">Transmembrane helix</keyword>
<dbReference type="InterPro" id="IPR006153">
    <property type="entry name" value="Cation/H_exchanger_TM"/>
</dbReference>
<evidence type="ECO:0000313" key="13">
    <source>
        <dbReference type="Proteomes" id="UP000518300"/>
    </source>
</evidence>
<evidence type="ECO:0000256" key="3">
    <source>
        <dbReference type="ARBA" id="ARBA00022449"/>
    </source>
</evidence>
<dbReference type="Gene3D" id="1.20.1530.20">
    <property type="match status" value="1"/>
</dbReference>
<keyword evidence="13" id="KW-1185">Reference proteome</keyword>